<feature type="signal peptide" evidence="1">
    <location>
        <begin position="1"/>
        <end position="25"/>
    </location>
</feature>
<evidence type="ECO:0000313" key="4">
    <source>
        <dbReference type="Proteomes" id="UP000292884"/>
    </source>
</evidence>
<keyword evidence="4" id="KW-1185">Reference proteome</keyword>
<dbReference type="Proteomes" id="UP000292884">
    <property type="component" value="Unassembled WGS sequence"/>
</dbReference>
<evidence type="ECO:0000313" key="3">
    <source>
        <dbReference type="EMBL" id="TCC89320.1"/>
    </source>
</evidence>
<protein>
    <recommendedName>
        <fullName evidence="2">Putative auto-transporter adhesin head GIN domain-containing protein</fullName>
    </recommendedName>
</protein>
<organism evidence="3 4">
    <name type="scientific">Pedobacter frigiditerrae</name>
    <dbReference type="NCBI Taxonomy" id="2530452"/>
    <lineage>
        <taxon>Bacteria</taxon>
        <taxon>Pseudomonadati</taxon>
        <taxon>Bacteroidota</taxon>
        <taxon>Sphingobacteriia</taxon>
        <taxon>Sphingobacteriales</taxon>
        <taxon>Sphingobacteriaceae</taxon>
        <taxon>Pedobacter</taxon>
    </lineage>
</organism>
<proteinExistence type="predicted"/>
<dbReference type="OrthoDB" id="759627at2"/>
<dbReference type="InterPro" id="IPR021255">
    <property type="entry name" value="DUF2807"/>
</dbReference>
<evidence type="ECO:0000256" key="1">
    <source>
        <dbReference type="SAM" id="SignalP"/>
    </source>
</evidence>
<dbReference type="Gene3D" id="2.160.20.120">
    <property type="match status" value="1"/>
</dbReference>
<feature type="chain" id="PRO_5020779374" description="Putative auto-transporter adhesin head GIN domain-containing protein" evidence="1">
    <location>
        <begin position="26"/>
        <end position="201"/>
    </location>
</feature>
<sequence length="201" mass="21694">MKTSIKTIIATGFIALAITSSTVYANNTVDPIVTVNETTVSASAVKISSINKLNVSGNVEVTIIQNSKSKVLYTNEGNEEVSVKKVGSSLYVSSKNGQAGKVTIYVDDIYRIEASGDAYVSANSQLNLKYLQVFVSDKANVKLNANTESLYTTVKGEAKLGLKGSTDLYTVDMDKSSRISLDKFKSKKTEMKSDVYVASRD</sequence>
<keyword evidence="1" id="KW-0732">Signal</keyword>
<dbReference type="RefSeq" id="WP_131554307.1">
    <property type="nucleotide sequence ID" value="NZ_SJSK01000004.1"/>
</dbReference>
<dbReference type="EMBL" id="SJSK01000004">
    <property type="protein sequence ID" value="TCC89320.1"/>
    <property type="molecule type" value="Genomic_DNA"/>
</dbReference>
<gene>
    <name evidence="3" type="ORF">EZ428_16630</name>
</gene>
<dbReference type="Pfam" id="PF10988">
    <property type="entry name" value="DUF2807"/>
    <property type="match status" value="1"/>
</dbReference>
<feature type="domain" description="Putative auto-transporter adhesin head GIN" evidence="2">
    <location>
        <begin position="51"/>
        <end position="192"/>
    </location>
</feature>
<reference evidence="3 4" key="1">
    <citation type="submission" date="2019-02" db="EMBL/GenBank/DDBJ databases">
        <title>Pedobacter sp. RP-1-13 sp. nov., isolated from Arctic soil.</title>
        <authorList>
            <person name="Dahal R.H."/>
        </authorList>
    </citation>
    <scope>NUCLEOTIDE SEQUENCE [LARGE SCALE GENOMIC DNA]</scope>
    <source>
        <strain evidence="3 4">RP-1-13</strain>
    </source>
</reference>
<evidence type="ECO:0000259" key="2">
    <source>
        <dbReference type="Pfam" id="PF10988"/>
    </source>
</evidence>
<dbReference type="AlphaFoldDB" id="A0A4R0MR21"/>
<comment type="caution">
    <text evidence="3">The sequence shown here is derived from an EMBL/GenBank/DDBJ whole genome shotgun (WGS) entry which is preliminary data.</text>
</comment>
<name>A0A4R0MR21_9SPHI</name>
<accession>A0A4R0MR21</accession>